<feature type="signal peptide" evidence="1">
    <location>
        <begin position="1"/>
        <end position="19"/>
    </location>
</feature>
<dbReference type="AlphaFoldDB" id="A0A845BAP5"/>
<name>A0A845BAP5_9SPHN</name>
<evidence type="ECO:0000256" key="1">
    <source>
        <dbReference type="SAM" id="SignalP"/>
    </source>
</evidence>
<sequence>MALGISAVGTAVLAVTAYAAQQQSPPIARYTMDAGTTSGFGAMGGGLNGAMAMLTGRGGGAAHELILRLGSTRPAAGAPKADHFMPAGAGLGKSVPLVTPVAGKPGTSREGGPMGELPKARLYIFWGCGEHAPKGQPLVIDFSKLAKGQVPPGLYAQSLNLPGDWTVLPSASTTYGDWPNGKDAKAVPGNASLRGVHRIAASYSPEINFTLDRDFMPALQTQSQAMPSGAYSLSWKPVADATGYYAWGISAKLTDQSGKGGEVQEMVWWSSSATQQFGGALSDWMSPAAVSQLIAAKTVMPPSQTSCTVPAEVRQMGGDMTMANLSAYGPQNDFAFPPRPADAKIAWKPEWIARVRFRSTTMLALGMPGMDEMMAGTPSANPAAPPQSAKPKCKGLAGIAKRAAGLCE</sequence>
<proteinExistence type="predicted"/>
<comment type="caution">
    <text evidence="2">The sequence shown here is derived from an EMBL/GenBank/DDBJ whole genome shotgun (WGS) entry which is preliminary data.</text>
</comment>
<feature type="chain" id="PRO_5033059807" evidence="1">
    <location>
        <begin position="20"/>
        <end position="408"/>
    </location>
</feature>
<dbReference type="OrthoDB" id="564777at2"/>
<reference evidence="2 3" key="1">
    <citation type="submission" date="2019-12" db="EMBL/GenBank/DDBJ databases">
        <title>Genomic-based taxomic classification of the family Erythrobacteraceae.</title>
        <authorList>
            <person name="Xu L."/>
        </authorList>
    </citation>
    <scope>NUCLEOTIDE SEQUENCE [LARGE SCALE GENOMIC DNA]</scope>
    <source>
        <strain evidence="2 3">KCTC 42453</strain>
    </source>
</reference>
<gene>
    <name evidence="2" type="ORF">GRI65_09350</name>
</gene>
<evidence type="ECO:0000313" key="3">
    <source>
        <dbReference type="Proteomes" id="UP000431922"/>
    </source>
</evidence>
<accession>A0A845BAP5</accession>
<keyword evidence="1" id="KW-0732">Signal</keyword>
<organism evidence="2 3">
    <name type="scientific">Allopontixanthobacter sediminis</name>
    <dbReference type="NCBI Taxonomy" id="1689985"/>
    <lineage>
        <taxon>Bacteria</taxon>
        <taxon>Pseudomonadati</taxon>
        <taxon>Pseudomonadota</taxon>
        <taxon>Alphaproteobacteria</taxon>
        <taxon>Sphingomonadales</taxon>
        <taxon>Erythrobacteraceae</taxon>
        <taxon>Allopontixanthobacter</taxon>
    </lineage>
</organism>
<dbReference type="RefSeq" id="WP_160756229.1">
    <property type="nucleotide sequence ID" value="NZ_WTYL01000002.1"/>
</dbReference>
<evidence type="ECO:0000313" key="2">
    <source>
        <dbReference type="EMBL" id="MXP44659.1"/>
    </source>
</evidence>
<protein>
    <submittedName>
        <fullName evidence="2">Uncharacterized protein</fullName>
    </submittedName>
</protein>
<keyword evidence="3" id="KW-1185">Reference proteome</keyword>
<dbReference type="EMBL" id="WTYL01000002">
    <property type="protein sequence ID" value="MXP44659.1"/>
    <property type="molecule type" value="Genomic_DNA"/>
</dbReference>
<dbReference type="Proteomes" id="UP000431922">
    <property type="component" value="Unassembled WGS sequence"/>
</dbReference>